<protein>
    <submittedName>
        <fullName evidence="6">Glutathione S-transferase</fullName>
    </submittedName>
</protein>
<evidence type="ECO:0000256" key="4">
    <source>
        <dbReference type="ARBA" id="ARBA00023136"/>
    </source>
</evidence>
<name>A0A2G1QNK4_9HYPH</name>
<comment type="caution">
    <text evidence="6">The sequence shown here is derived from an EMBL/GenBank/DDBJ whole genome shotgun (WGS) entry which is preliminary data.</text>
</comment>
<dbReference type="InterPro" id="IPR001129">
    <property type="entry name" value="Membr-assoc_MAPEG"/>
</dbReference>
<evidence type="ECO:0000256" key="3">
    <source>
        <dbReference type="ARBA" id="ARBA00022989"/>
    </source>
</evidence>
<dbReference type="PANTHER" id="PTHR35814">
    <property type="match status" value="1"/>
</dbReference>
<dbReference type="RefSeq" id="WP_099306379.1">
    <property type="nucleotide sequence ID" value="NZ_PDVP01000005.1"/>
</dbReference>
<dbReference type="OrthoDB" id="7619858at2"/>
<dbReference type="Proteomes" id="UP000221168">
    <property type="component" value="Unassembled WGS sequence"/>
</dbReference>
<evidence type="ECO:0000256" key="2">
    <source>
        <dbReference type="ARBA" id="ARBA00022692"/>
    </source>
</evidence>
<feature type="transmembrane region" description="Helical" evidence="5">
    <location>
        <begin position="6"/>
        <end position="28"/>
    </location>
</feature>
<dbReference type="GO" id="GO:0016740">
    <property type="term" value="F:transferase activity"/>
    <property type="evidence" value="ECO:0007669"/>
    <property type="project" value="UniProtKB-KW"/>
</dbReference>
<keyword evidence="2 5" id="KW-0812">Transmembrane</keyword>
<keyword evidence="7" id="KW-1185">Reference proteome</keyword>
<reference evidence="6 7" key="1">
    <citation type="submission" date="2017-10" db="EMBL/GenBank/DDBJ databases">
        <title>Sedimentibacterium mangrovi gen. nov., sp. nov., a novel member of family Phyllobacteriacea isolated from mangrove sediment.</title>
        <authorList>
            <person name="Liao H."/>
            <person name="Tian Y."/>
        </authorList>
    </citation>
    <scope>NUCLEOTIDE SEQUENCE [LARGE SCALE GENOMIC DNA]</scope>
    <source>
        <strain evidence="6 7">X9-2-2</strain>
    </source>
</reference>
<keyword evidence="3 5" id="KW-1133">Transmembrane helix</keyword>
<dbReference type="SUPFAM" id="SSF161084">
    <property type="entry name" value="MAPEG domain-like"/>
    <property type="match status" value="1"/>
</dbReference>
<feature type="transmembrane region" description="Helical" evidence="5">
    <location>
        <begin position="109"/>
        <end position="134"/>
    </location>
</feature>
<dbReference type="PANTHER" id="PTHR35814:SF1">
    <property type="entry name" value="GLUTATHIONE S-TRANSFERASE-RELATED"/>
    <property type="match status" value="1"/>
</dbReference>
<evidence type="ECO:0000256" key="5">
    <source>
        <dbReference type="SAM" id="Phobius"/>
    </source>
</evidence>
<organism evidence="6 7">
    <name type="scientific">Zhengella mangrovi</name>
    <dbReference type="NCBI Taxonomy" id="1982044"/>
    <lineage>
        <taxon>Bacteria</taxon>
        <taxon>Pseudomonadati</taxon>
        <taxon>Pseudomonadota</taxon>
        <taxon>Alphaproteobacteria</taxon>
        <taxon>Hyphomicrobiales</taxon>
        <taxon>Notoacmeibacteraceae</taxon>
        <taxon>Zhengella</taxon>
    </lineage>
</organism>
<keyword evidence="6" id="KW-0808">Transferase</keyword>
<dbReference type="EMBL" id="PDVP01000005">
    <property type="protein sequence ID" value="PHP67059.1"/>
    <property type="molecule type" value="Genomic_DNA"/>
</dbReference>
<dbReference type="Gene3D" id="1.20.120.550">
    <property type="entry name" value="Membrane associated eicosanoid/glutathione metabolism-like domain"/>
    <property type="match status" value="1"/>
</dbReference>
<feature type="transmembrane region" description="Helical" evidence="5">
    <location>
        <begin position="63"/>
        <end position="89"/>
    </location>
</feature>
<evidence type="ECO:0000313" key="6">
    <source>
        <dbReference type="EMBL" id="PHP67059.1"/>
    </source>
</evidence>
<comment type="subcellular location">
    <subcellularLocation>
        <location evidence="1">Membrane</location>
    </subcellularLocation>
</comment>
<gene>
    <name evidence="6" type="ORF">CSC94_10935</name>
</gene>
<dbReference type="GO" id="GO:0016020">
    <property type="term" value="C:membrane"/>
    <property type="evidence" value="ECO:0007669"/>
    <property type="project" value="UniProtKB-SubCell"/>
</dbReference>
<keyword evidence="4 5" id="KW-0472">Membrane</keyword>
<accession>A0A2G1QNK4</accession>
<dbReference type="InterPro" id="IPR023352">
    <property type="entry name" value="MAPEG-like_dom_sf"/>
</dbReference>
<evidence type="ECO:0000313" key="7">
    <source>
        <dbReference type="Proteomes" id="UP000221168"/>
    </source>
</evidence>
<dbReference type="Pfam" id="PF01124">
    <property type="entry name" value="MAPEG"/>
    <property type="match status" value="1"/>
</dbReference>
<dbReference type="AlphaFoldDB" id="A0A2G1QNK4"/>
<evidence type="ECO:0000256" key="1">
    <source>
        <dbReference type="ARBA" id="ARBA00004370"/>
    </source>
</evidence>
<proteinExistence type="predicted"/>
<sequence length="136" mass="14314">MTTTALAATGFYAALNALVLLALTAATGRHRVRVRIMMGDGGDPHLIRLLRGHANAIEAIPMFFVMLGVAALLGAPALAIHALGLPFTIGRGLHALHFIQADAPAWQRSIGFGLSFLAFLVLTIGLLVHTVFLLPG</sequence>